<evidence type="ECO:0000256" key="1">
    <source>
        <dbReference type="ARBA" id="ARBA00001970"/>
    </source>
</evidence>
<gene>
    <name evidence="15" type="ORF">BegalDRAFT_3401</name>
</gene>
<comment type="cofactor">
    <cofactor evidence="1">
        <name>heme b</name>
        <dbReference type="ChEBI" id="CHEBI:60344"/>
    </cofactor>
</comment>
<dbReference type="InterPro" id="IPR016174">
    <property type="entry name" value="Di-haem_cyt_TM"/>
</dbReference>
<dbReference type="GO" id="GO:0046872">
    <property type="term" value="F:metal ion binding"/>
    <property type="evidence" value="ECO:0007669"/>
    <property type="project" value="UniProtKB-KW"/>
</dbReference>
<dbReference type="InterPro" id="IPR052168">
    <property type="entry name" value="Cytochrome_b561_oxidase"/>
</dbReference>
<sequence>MTARYTPTAITLHWLIALLLFGLLGLGFYMSNLPLSPEKLQLYSWHKWIGVTVFFLACFRLAWRMTHPAPALPAGMKWWEIYAAHAVHILLYGLMLAIPLSGWLMSSAAGFPVVYFGVLPLPDLVSKNTELRELFGAIHGSLNFLLIALIVLHIGAAIKHQWIAKDNLLKRMSFFS</sequence>
<evidence type="ECO:0000256" key="4">
    <source>
        <dbReference type="ARBA" id="ARBA00022475"/>
    </source>
</evidence>
<keyword evidence="6 13" id="KW-0812">Transmembrane</keyword>
<name>I3CKS6_9GAMM</name>
<comment type="subcellular location">
    <subcellularLocation>
        <location evidence="2">Cell membrane</location>
        <topology evidence="2">Multi-pass membrane protein</topology>
    </subcellularLocation>
</comment>
<proteinExistence type="inferred from homology"/>
<accession>I3CKS6</accession>
<evidence type="ECO:0000256" key="6">
    <source>
        <dbReference type="ARBA" id="ARBA00022692"/>
    </source>
</evidence>
<dbReference type="PANTHER" id="PTHR30529">
    <property type="entry name" value="CYTOCHROME B561"/>
    <property type="match status" value="1"/>
</dbReference>
<keyword evidence="8" id="KW-0249">Electron transport</keyword>
<keyword evidence="9 13" id="KW-1133">Transmembrane helix</keyword>
<evidence type="ECO:0000256" key="5">
    <source>
        <dbReference type="ARBA" id="ARBA00022617"/>
    </source>
</evidence>
<dbReference type="Gene3D" id="1.20.950.20">
    <property type="entry name" value="Transmembrane di-heme cytochromes, Chain C"/>
    <property type="match status" value="1"/>
</dbReference>
<evidence type="ECO:0000256" key="10">
    <source>
        <dbReference type="ARBA" id="ARBA00023004"/>
    </source>
</evidence>
<keyword evidence="5" id="KW-0349">Heme</keyword>
<feature type="transmembrane region" description="Helical" evidence="13">
    <location>
        <begin position="84"/>
        <end position="117"/>
    </location>
</feature>
<organism evidence="15 16">
    <name type="scientific">Beggiatoa alba B18LD</name>
    <dbReference type="NCBI Taxonomy" id="395493"/>
    <lineage>
        <taxon>Bacteria</taxon>
        <taxon>Pseudomonadati</taxon>
        <taxon>Pseudomonadota</taxon>
        <taxon>Gammaproteobacteria</taxon>
        <taxon>Thiotrichales</taxon>
        <taxon>Thiotrichaceae</taxon>
        <taxon>Beggiatoa</taxon>
    </lineage>
</organism>
<evidence type="ECO:0000313" key="15">
    <source>
        <dbReference type="EMBL" id="EIJ44219.1"/>
    </source>
</evidence>
<dbReference type="SUPFAM" id="SSF81342">
    <property type="entry name" value="Transmembrane di-heme cytochromes"/>
    <property type="match status" value="1"/>
</dbReference>
<evidence type="ECO:0000256" key="3">
    <source>
        <dbReference type="ARBA" id="ARBA00022448"/>
    </source>
</evidence>
<keyword evidence="11 13" id="KW-0472">Membrane</keyword>
<evidence type="ECO:0000259" key="14">
    <source>
        <dbReference type="Pfam" id="PF01292"/>
    </source>
</evidence>
<evidence type="ECO:0000256" key="11">
    <source>
        <dbReference type="ARBA" id="ARBA00023136"/>
    </source>
</evidence>
<dbReference type="GO" id="GO:0020037">
    <property type="term" value="F:heme binding"/>
    <property type="evidence" value="ECO:0007669"/>
    <property type="project" value="TreeGrafter"/>
</dbReference>
<dbReference type="STRING" id="395493.BegalDRAFT_3401"/>
<dbReference type="EMBL" id="JH600070">
    <property type="protein sequence ID" value="EIJ44219.1"/>
    <property type="molecule type" value="Genomic_DNA"/>
</dbReference>
<keyword evidence="16" id="KW-1185">Reference proteome</keyword>
<keyword evidence="3" id="KW-0813">Transport</keyword>
<feature type="domain" description="Cytochrome b561 bacterial/Ni-hydrogenase" evidence="14">
    <location>
        <begin position="4"/>
        <end position="172"/>
    </location>
</feature>
<feature type="transmembrane region" description="Helical" evidence="13">
    <location>
        <begin position="43"/>
        <end position="63"/>
    </location>
</feature>
<evidence type="ECO:0000313" key="16">
    <source>
        <dbReference type="Proteomes" id="UP000005744"/>
    </source>
</evidence>
<dbReference type="InterPro" id="IPR011577">
    <property type="entry name" value="Cyt_b561_bac/Ni-Hgenase"/>
</dbReference>
<reference evidence="15 16" key="1">
    <citation type="submission" date="2011-11" db="EMBL/GenBank/DDBJ databases">
        <title>Improved High-Quality Draft sequence of Beggiatoa alba B18lD.</title>
        <authorList>
            <consortium name="US DOE Joint Genome Institute"/>
            <person name="Lucas S."/>
            <person name="Han J."/>
            <person name="Lapidus A."/>
            <person name="Cheng J.-F."/>
            <person name="Goodwin L."/>
            <person name="Pitluck S."/>
            <person name="Peters L."/>
            <person name="Mikhailova N."/>
            <person name="Held B."/>
            <person name="Detter J.C."/>
            <person name="Han C."/>
            <person name="Tapia R."/>
            <person name="Land M."/>
            <person name="Hauser L."/>
            <person name="Kyrpides N."/>
            <person name="Ivanova N."/>
            <person name="Pagani I."/>
            <person name="Samuel K."/>
            <person name="Teske A."/>
            <person name="Mueller J."/>
            <person name="Woyke T."/>
        </authorList>
    </citation>
    <scope>NUCLEOTIDE SEQUENCE [LARGE SCALE GENOMIC DNA]</scope>
    <source>
        <strain evidence="15 16">B18LD</strain>
    </source>
</reference>
<keyword evidence="10" id="KW-0408">Iron</keyword>
<dbReference type="eggNOG" id="COG3038">
    <property type="taxonomic scope" value="Bacteria"/>
</dbReference>
<dbReference type="Proteomes" id="UP000005744">
    <property type="component" value="Unassembled WGS sequence"/>
</dbReference>
<keyword evidence="4" id="KW-1003">Cell membrane</keyword>
<dbReference type="GO" id="GO:0009055">
    <property type="term" value="F:electron transfer activity"/>
    <property type="evidence" value="ECO:0007669"/>
    <property type="project" value="InterPro"/>
</dbReference>
<evidence type="ECO:0000256" key="7">
    <source>
        <dbReference type="ARBA" id="ARBA00022723"/>
    </source>
</evidence>
<evidence type="ECO:0000256" key="12">
    <source>
        <dbReference type="ARBA" id="ARBA00037975"/>
    </source>
</evidence>
<comment type="similarity">
    <text evidence="12">Belongs to the cytochrome b561 family.</text>
</comment>
<evidence type="ECO:0000256" key="2">
    <source>
        <dbReference type="ARBA" id="ARBA00004651"/>
    </source>
</evidence>
<dbReference type="GO" id="GO:0022904">
    <property type="term" value="P:respiratory electron transport chain"/>
    <property type="evidence" value="ECO:0007669"/>
    <property type="project" value="InterPro"/>
</dbReference>
<evidence type="ECO:0000256" key="9">
    <source>
        <dbReference type="ARBA" id="ARBA00022989"/>
    </source>
</evidence>
<dbReference type="HOGENOM" id="CLU_095321_4_1_6"/>
<dbReference type="RefSeq" id="WP_002692087.1">
    <property type="nucleotide sequence ID" value="NZ_JH600070.1"/>
</dbReference>
<feature type="transmembrane region" description="Helical" evidence="13">
    <location>
        <begin position="12"/>
        <end position="31"/>
    </location>
</feature>
<keyword evidence="7" id="KW-0479">Metal-binding</keyword>
<dbReference type="OrthoDB" id="8589936at2"/>
<evidence type="ECO:0000256" key="13">
    <source>
        <dbReference type="SAM" id="Phobius"/>
    </source>
</evidence>
<protein>
    <submittedName>
        <fullName evidence="15">Cytochrome B561</fullName>
    </submittedName>
</protein>
<feature type="transmembrane region" description="Helical" evidence="13">
    <location>
        <begin position="137"/>
        <end position="158"/>
    </location>
</feature>
<dbReference type="GO" id="GO:0005886">
    <property type="term" value="C:plasma membrane"/>
    <property type="evidence" value="ECO:0007669"/>
    <property type="project" value="UniProtKB-SubCell"/>
</dbReference>
<dbReference type="PANTHER" id="PTHR30529:SF7">
    <property type="entry name" value="CYTOCHROME B561 BACTERIAL_NI-HYDROGENASE DOMAIN-CONTAINING PROTEIN"/>
    <property type="match status" value="1"/>
</dbReference>
<dbReference type="AlphaFoldDB" id="I3CKS6"/>
<evidence type="ECO:0000256" key="8">
    <source>
        <dbReference type="ARBA" id="ARBA00022982"/>
    </source>
</evidence>
<dbReference type="Pfam" id="PF01292">
    <property type="entry name" value="Ni_hydr_CYTB"/>
    <property type="match status" value="1"/>
</dbReference>